<evidence type="ECO:0000313" key="2">
    <source>
        <dbReference type="Proteomes" id="UP000703269"/>
    </source>
</evidence>
<gene>
    <name evidence="1" type="ORF">PsYK624_082970</name>
</gene>
<comment type="caution">
    <text evidence="1">The sequence shown here is derived from an EMBL/GenBank/DDBJ whole genome shotgun (WGS) entry which is preliminary data.</text>
</comment>
<organism evidence="1 2">
    <name type="scientific">Phanerochaete sordida</name>
    <dbReference type="NCBI Taxonomy" id="48140"/>
    <lineage>
        <taxon>Eukaryota</taxon>
        <taxon>Fungi</taxon>
        <taxon>Dikarya</taxon>
        <taxon>Basidiomycota</taxon>
        <taxon>Agaricomycotina</taxon>
        <taxon>Agaricomycetes</taxon>
        <taxon>Polyporales</taxon>
        <taxon>Phanerochaetaceae</taxon>
        <taxon>Phanerochaete</taxon>
    </lineage>
</organism>
<name>A0A9P3GD44_9APHY</name>
<accession>A0A9P3GD44</accession>
<dbReference type="Proteomes" id="UP000703269">
    <property type="component" value="Unassembled WGS sequence"/>
</dbReference>
<dbReference type="AlphaFoldDB" id="A0A9P3GD44"/>
<protein>
    <submittedName>
        <fullName evidence="1">Uncharacterized protein</fullName>
    </submittedName>
</protein>
<evidence type="ECO:0000313" key="1">
    <source>
        <dbReference type="EMBL" id="GJE92144.1"/>
    </source>
</evidence>
<proteinExistence type="predicted"/>
<dbReference type="EMBL" id="BPQB01000025">
    <property type="protein sequence ID" value="GJE92144.1"/>
    <property type="molecule type" value="Genomic_DNA"/>
</dbReference>
<reference evidence="1 2" key="1">
    <citation type="submission" date="2021-08" db="EMBL/GenBank/DDBJ databases">
        <title>Draft Genome Sequence of Phanerochaete sordida strain YK-624.</title>
        <authorList>
            <person name="Mori T."/>
            <person name="Dohra H."/>
            <person name="Suzuki T."/>
            <person name="Kawagishi H."/>
            <person name="Hirai H."/>
        </authorList>
    </citation>
    <scope>NUCLEOTIDE SEQUENCE [LARGE SCALE GENOMIC DNA]</scope>
    <source>
        <strain evidence="1 2">YK-624</strain>
    </source>
</reference>
<sequence length="90" mass="9851">MPGIPTTPARQESLAEHVHVHVQTATFDLSLLLPGHRMTVRYDILQAIIHLAICQSHSQHPMMVAHGGDAHRGAYDRAAKISVGCEAHKD</sequence>
<keyword evidence="2" id="KW-1185">Reference proteome</keyword>